<dbReference type="InterPro" id="IPR012338">
    <property type="entry name" value="Beta-lactam/transpept-like"/>
</dbReference>
<name>A0ABY7XQN1_MICLT</name>
<dbReference type="PANTHER" id="PTHR43319">
    <property type="entry name" value="BETA-LACTAMASE-RELATED"/>
    <property type="match status" value="1"/>
</dbReference>
<organism evidence="2 3">
    <name type="scientific">Microbacterium luteolum</name>
    <name type="common">Aureobacterium luteolum</name>
    <dbReference type="NCBI Taxonomy" id="69367"/>
    <lineage>
        <taxon>Bacteria</taxon>
        <taxon>Bacillati</taxon>
        <taxon>Actinomycetota</taxon>
        <taxon>Actinomycetes</taxon>
        <taxon>Micrococcales</taxon>
        <taxon>Microbacteriaceae</taxon>
        <taxon>Microbacterium</taxon>
    </lineage>
</organism>
<accession>A0ABY7XQN1</accession>
<feature type="domain" description="Beta-lactamase-related" evidence="1">
    <location>
        <begin position="15"/>
        <end position="245"/>
    </location>
</feature>
<dbReference type="Pfam" id="PF00144">
    <property type="entry name" value="Beta-lactamase"/>
    <property type="match status" value="1"/>
</dbReference>
<dbReference type="Proteomes" id="UP001215097">
    <property type="component" value="Chromosome"/>
</dbReference>
<dbReference type="SUPFAM" id="SSF56601">
    <property type="entry name" value="beta-lactamase/transpeptidase-like"/>
    <property type="match status" value="1"/>
</dbReference>
<dbReference type="EMBL" id="CP078075">
    <property type="protein sequence ID" value="WDM44476.1"/>
    <property type="molecule type" value="Genomic_DNA"/>
</dbReference>
<dbReference type="Gene3D" id="3.40.710.10">
    <property type="entry name" value="DD-peptidase/beta-lactamase superfamily"/>
    <property type="match status" value="1"/>
</dbReference>
<protein>
    <submittedName>
        <fullName evidence="2">Serine hydrolase</fullName>
    </submittedName>
</protein>
<keyword evidence="2" id="KW-0378">Hydrolase</keyword>
<proteinExistence type="predicted"/>
<evidence type="ECO:0000259" key="1">
    <source>
        <dbReference type="Pfam" id="PF00144"/>
    </source>
</evidence>
<evidence type="ECO:0000313" key="2">
    <source>
        <dbReference type="EMBL" id="WDM44476.1"/>
    </source>
</evidence>
<keyword evidence="3" id="KW-1185">Reference proteome</keyword>
<dbReference type="InterPro" id="IPR001466">
    <property type="entry name" value="Beta-lactam-related"/>
</dbReference>
<reference evidence="2 3" key="1">
    <citation type="submission" date="2021-06" db="EMBL/GenBank/DDBJ databases">
        <title>Genome-based taxonomic framework of Microbacterium strains isolated from marine environment, the description of four new species and reclassification of four preexisting species.</title>
        <authorList>
            <person name="Lee S.D."/>
            <person name="Kim S.-M."/>
            <person name="Byeon Y.-S."/>
            <person name="Yang H.L."/>
            <person name="Kim I.S."/>
        </authorList>
    </citation>
    <scope>NUCLEOTIDE SEQUENCE [LARGE SCALE GENOMIC DNA]</scope>
    <source>
        <strain evidence="2 3">KACC 14465</strain>
    </source>
</reference>
<sequence length="258" mass="27539">MHGDAGRRRTALGAGTASWYHPFTFGYLNGEVIRRVTGKTVSELFAERVATPLALDFWIGGLPTARETDVTHRNEMHPAASPADLWSQHGVDLSDPVVRELLEEVQSIPDMVEFLNTAEGHRMEFGGAGGIASARSVAKVYAATIGEIDSVQLFSPTTLDLVTRPRTLGLGPVPQLAGVPNQQLAEFGLGFWLGSQFSSGRFATGGTFGHPGAGGNFGFAHPESNMAVAYTCTGMWSDTSRPDPRRAWVDPLADLAGA</sequence>
<dbReference type="PANTHER" id="PTHR43319:SF3">
    <property type="entry name" value="BETA-LACTAMASE-RELATED DOMAIN-CONTAINING PROTEIN"/>
    <property type="match status" value="1"/>
</dbReference>
<dbReference type="GO" id="GO:0016787">
    <property type="term" value="F:hydrolase activity"/>
    <property type="evidence" value="ECO:0007669"/>
    <property type="project" value="UniProtKB-KW"/>
</dbReference>
<evidence type="ECO:0000313" key="3">
    <source>
        <dbReference type="Proteomes" id="UP001215097"/>
    </source>
</evidence>
<gene>
    <name evidence="2" type="ORF">KV395_15005</name>
</gene>
<dbReference type="InterPro" id="IPR052907">
    <property type="entry name" value="Beta-lactamase/esterase"/>
</dbReference>